<keyword evidence="4 5" id="KW-0620">Polyamine biosynthesis</keyword>
<dbReference type="Gene3D" id="3.40.50.150">
    <property type="entry name" value="Vaccinia Virus protein VP39"/>
    <property type="match status" value="1"/>
</dbReference>
<dbReference type="HAMAP" id="MF_00198">
    <property type="entry name" value="Spermidine_synth"/>
    <property type="match status" value="1"/>
</dbReference>
<dbReference type="InterPro" id="IPR030373">
    <property type="entry name" value="PABS_CS"/>
</dbReference>
<feature type="transmembrane region" description="Helical" evidence="5">
    <location>
        <begin position="106"/>
        <end position="127"/>
    </location>
</feature>
<protein>
    <recommendedName>
        <fullName evidence="5">Polyamine aminopropyltransferase</fullName>
    </recommendedName>
    <alternativeName>
        <fullName evidence="5">Putrescine aminopropyltransferase</fullName>
        <shortName evidence="5">PAPT</shortName>
    </alternativeName>
    <alternativeName>
        <fullName evidence="5">Spermidine synthase</fullName>
        <shortName evidence="5">SPDS</shortName>
        <shortName evidence="5">SPDSY</shortName>
        <ecNumber evidence="5">2.5.1.16</ecNumber>
    </alternativeName>
</protein>
<keyword evidence="5" id="KW-0472">Membrane</keyword>
<comment type="caution">
    <text evidence="8">The sequence shown here is derived from an EMBL/GenBank/DDBJ whole genome shotgun (WGS) entry which is preliminary data.</text>
</comment>
<keyword evidence="5" id="KW-1003">Cell membrane</keyword>
<keyword evidence="9" id="KW-1185">Reference proteome</keyword>
<evidence type="ECO:0000256" key="6">
    <source>
        <dbReference type="PROSITE-ProRule" id="PRU00354"/>
    </source>
</evidence>
<organism evidence="8 9">
    <name type="scientific">Arsenicibacter rosenii</name>
    <dbReference type="NCBI Taxonomy" id="1750698"/>
    <lineage>
        <taxon>Bacteria</taxon>
        <taxon>Pseudomonadati</taxon>
        <taxon>Bacteroidota</taxon>
        <taxon>Cytophagia</taxon>
        <taxon>Cytophagales</taxon>
        <taxon>Spirosomataceae</taxon>
        <taxon>Arsenicibacter</taxon>
    </lineage>
</organism>
<feature type="transmembrane region" description="Helical" evidence="5">
    <location>
        <begin position="12"/>
        <end position="38"/>
    </location>
</feature>
<keyword evidence="5" id="KW-0812">Transmembrane</keyword>
<dbReference type="PANTHER" id="PTHR43317">
    <property type="entry name" value="THERMOSPERMINE SYNTHASE ACAULIS5"/>
    <property type="match status" value="1"/>
</dbReference>
<dbReference type="NCBIfam" id="NF037959">
    <property type="entry name" value="MFS_SpdSyn"/>
    <property type="match status" value="1"/>
</dbReference>
<dbReference type="Proteomes" id="UP000181790">
    <property type="component" value="Unassembled WGS sequence"/>
</dbReference>
<dbReference type="GO" id="GO:0010487">
    <property type="term" value="F:thermospermine synthase activity"/>
    <property type="evidence" value="ECO:0007669"/>
    <property type="project" value="UniProtKB-ARBA"/>
</dbReference>
<dbReference type="GO" id="GO:0008295">
    <property type="term" value="P:spermidine biosynthetic process"/>
    <property type="evidence" value="ECO:0007669"/>
    <property type="project" value="UniProtKB-UniRule"/>
</dbReference>
<dbReference type="InterPro" id="IPR001045">
    <property type="entry name" value="Spermi_synthase"/>
</dbReference>
<evidence type="ECO:0000259" key="7">
    <source>
        <dbReference type="PROSITE" id="PS51006"/>
    </source>
</evidence>
<comment type="subunit">
    <text evidence="5">Homodimer or homotetramer.</text>
</comment>
<evidence type="ECO:0000256" key="2">
    <source>
        <dbReference type="ARBA" id="ARBA00022679"/>
    </source>
</evidence>
<feature type="binding site" evidence="5">
    <location>
        <begin position="351"/>
        <end position="352"/>
    </location>
    <ligand>
        <name>S-methyl-5'-thioadenosine</name>
        <dbReference type="ChEBI" id="CHEBI:17509"/>
    </ligand>
</feature>
<proteinExistence type="inferred from homology"/>
<dbReference type="EMBL" id="MORL01000003">
    <property type="protein sequence ID" value="OIN59711.1"/>
    <property type="molecule type" value="Genomic_DNA"/>
</dbReference>
<comment type="pathway">
    <text evidence="5">Amine and polyamine biosynthesis; spermidine biosynthesis; spermidine from putrescine: step 1/1.</text>
</comment>
<sequence>MADSGSTNHRPLLLLISVFIIATCGLIYELVAGTLASYLLGDSVMQFSTIIGVYLFSMGIGSWLSKFLEGNLLKWFIRIELMVGIIGGLSAPTLFILFEFAASFRLLLYTFVSLTGILVGLEIPLLMRILENRIAFKELVSQVFTFDYIGALLASLIFPLVLVPYLGLIRTSVFFGFLNVGIAAILLYQFPETRPFRPSLLAGIVATALMLTTGFVFADRIMSFAEGQSFQDRVIYAKSTPYQRIVLTQNHRDMRLYLNGNLQFSSADEYRYHEALVHPVMQGAQSPEKVLVLGGGDGLAVRELLKYPSLTSIRLVDLDPGMTRLFRQNSRLRQLNRNSLLSPKVQVINADAFTWVRTDTTRYDVIIIDFPDPSNYSIGKLYTTTFYQELDHLLRPAGVVVVQSTSPFVAPKSYWCINHTLQAVGFQTIPYHLYVPSFGEWGYVLALRNKHWRLNGWLPPNLRYLNQQTLRDMLHFPTDMAEVPTEVNKLNNQALVQYFEEEWAPYAN</sequence>
<evidence type="ECO:0000256" key="4">
    <source>
        <dbReference type="ARBA" id="ARBA00023115"/>
    </source>
</evidence>
<evidence type="ECO:0000313" key="9">
    <source>
        <dbReference type="Proteomes" id="UP000181790"/>
    </source>
</evidence>
<accession>A0A1S2VLR7</accession>
<evidence type="ECO:0000256" key="3">
    <source>
        <dbReference type="ARBA" id="ARBA00023066"/>
    </source>
</evidence>
<dbReference type="AlphaFoldDB" id="A0A1S2VLR7"/>
<comment type="function">
    <text evidence="5">Catalyzes the irreversible transfer of a propylamine group from the amino donor S-adenosylmethioninamine (decarboxy-AdoMet) to putrescine (1,4-diaminobutane) to yield spermidine.</text>
</comment>
<feature type="binding site" evidence="5">
    <location>
        <position position="317"/>
    </location>
    <ligand>
        <name>S-methyl-5'-thioadenosine</name>
        <dbReference type="ChEBI" id="CHEBI:17509"/>
    </ligand>
</feature>
<dbReference type="NCBIfam" id="NF002956">
    <property type="entry name" value="PRK03612.1"/>
    <property type="match status" value="1"/>
</dbReference>
<dbReference type="OrthoDB" id="9793120at2"/>
<keyword evidence="2 5" id="KW-0808">Transferase</keyword>
<feature type="transmembrane region" description="Helical" evidence="5">
    <location>
        <begin position="76"/>
        <end position="100"/>
    </location>
</feature>
<dbReference type="InterPro" id="IPR030374">
    <property type="entry name" value="PABS"/>
</dbReference>
<dbReference type="SUPFAM" id="SSF53335">
    <property type="entry name" value="S-adenosyl-L-methionine-dependent methyltransferases"/>
    <property type="match status" value="1"/>
</dbReference>
<feature type="domain" description="PABS" evidence="7">
    <location>
        <begin position="213"/>
        <end position="448"/>
    </location>
</feature>
<gene>
    <name evidence="5" type="primary">speE</name>
    <name evidence="8" type="ORF">BLX24_07540</name>
</gene>
<dbReference type="GO" id="GO:0005886">
    <property type="term" value="C:plasma membrane"/>
    <property type="evidence" value="ECO:0007669"/>
    <property type="project" value="UniProtKB-SubCell"/>
</dbReference>
<dbReference type="RefSeq" id="WP_071502509.1">
    <property type="nucleotide sequence ID" value="NZ_MORL01000003.1"/>
</dbReference>
<dbReference type="Pfam" id="PF01564">
    <property type="entry name" value="Spermine_synth"/>
    <property type="match status" value="1"/>
</dbReference>
<reference evidence="8 9" key="1">
    <citation type="submission" date="2016-10" db="EMBL/GenBank/DDBJ databases">
        <title>Arsenicibacter rosenii gen. nov., sp. nov., an efficient arsenic-methylating bacterium isolated from an arsenic-contaminated paddy soil.</title>
        <authorList>
            <person name="Huang K."/>
        </authorList>
    </citation>
    <scope>NUCLEOTIDE SEQUENCE [LARGE SCALE GENOMIC DNA]</scope>
    <source>
        <strain evidence="8 9">SM-1</strain>
    </source>
</reference>
<dbReference type="GO" id="GO:0004766">
    <property type="term" value="F:spermidine synthase activity"/>
    <property type="evidence" value="ECO:0007669"/>
    <property type="project" value="UniProtKB-UniRule"/>
</dbReference>
<feature type="binding site" evidence="5">
    <location>
        <position position="273"/>
    </location>
    <ligand>
        <name>spermidine</name>
        <dbReference type="ChEBI" id="CHEBI:57834"/>
    </ligand>
</feature>
<dbReference type="PROSITE" id="PS01330">
    <property type="entry name" value="PABS_1"/>
    <property type="match status" value="1"/>
</dbReference>
<dbReference type="EC" id="2.5.1.16" evidence="5"/>
<feature type="transmembrane region" description="Helical" evidence="5">
    <location>
        <begin position="168"/>
        <end position="188"/>
    </location>
</feature>
<comment type="caution">
    <text evidence="5">Lacks conserved residue(s) required for the propagation of feature annotation.</text>
</comment>
<dbReference type="FunFam" id="3.40.50.150:FF:000088">
    <property type="entry name" value="Polyamine aminopropyltransferase"/>
    <property type="match status" value="1"/>
</dbReference>
<evidence type="ECO:0000313" key="8">
    <source>
        <dbReference type="EMBL" id="OIN59711.1"/>
    </source>
</evidence>
<feature type="binding site" evidence="5">
    <location>
        <position position="297"/>
    </location>
    <ligand>
        <name>spermidine</name>
        <dbReference type="ChEBI" id="CHEBI:57834"/>
    </ligand>
</feature>
<dbReference type="PANTHER" id="PTHR43317:SF1">
    <property type="entry name" value="THERMOSPERMINE SYNTHASE ACAULIS5"/>
    <property type="match status" value="1"/>
</dbReference>
<keyword evidence="3 5" id="KW-0745">Spermidine biosynthesis</keyword>
<feature type="binding site" evidence="5">
    <location>
        <position position="243"/>
    </location>
    <ligand>
        <name>S-methyl-5'-thioadenosine</name>
        <dbReference type="ChEBI" id="CHEBI:17509"/>
    </ligand>
</feature>
<keyword evidence="5" id="KW-1133">Transmembrane helix</keyword>
<dbReference type="CDD" id="cd02440">
    <property type="entry name" value="AdoMet_MTases"/>
    <property type="match status" value="1"/>
</dbReference>
<comment type="similarity">
    <text evidence="1 5">Belongs to the spermidine/spermine synthase family.</text>
</comment>
<comment type="catalytic activity">
    <reaction evidence="5">
        <text>S-adenosyl 3-(methylsulfanyl)propylamine + putrescine = S-methyl-5'-thioadenosine + spermidine + H(+)</text>
        <dbReference type="Rhea" id="RHEA:12721"/>
        <dbReference type="ChEBI" id="CHEBI:15378"/>
        <dbReference type="ChEBI" id="CHEBI:17509"/>
        <dbReference type="ChEBI" id="CHEBI:57443"/>
        <dbReference type="ChEBI" id="CHEBI:57834"/>
        <dbReference type="ChEBI" id="CHEBI:326268"/>
        <dbReference type="EC" id="2.5.1.16"/>
    </reaction>
</comment>
<feature type="transmembrane region" description="Helical" evidence="5">
    <location>
        <begin position="139"/>
        <end position="162"/>
    </location>
</feature>
<evidence type="ECO:0000256" key="5">
    <source>
        <dbReference type="HAMAP-Rule" id="MF_00198"/>
    </source>
</evidence>
<comment type="subcellular location">
    <subcellularLocation>
        <location evidence="5">Cell membrane</location>
        <topology evidence="5">Multi-pass membrane protein</topology>
    </subcellularLocation>
</comment>
<feature type="transmembrane region" description="Helical" evidence="5">
    <location>
        <begin position="200"/>
        <end position="218"/>
    </location>
</feature>
<evidence type="ECO:0000256" key="1">
    <source>
        <dbReference type="ARBA" id="ARBA00007867"/>
    </source>
</evidence>
<dbReference type="PROSITE" id="PS51006">
    <property type="entry name" value="PABS_2"/>
    <property type="match status" value="1"/>
</dbReference>
<dbReference type="UniPathway" id="UPA00248">
    <property type="reaction ID" value="UER00314"/>
</dbReference>
<feature type="active site" description="Proton acceptor" evidence="5 6">
    <location>
        <position position="369"/>
    </location>
</feature>
<name>A0A1S2VLR7_9BACT</name>
<feature type="transmembrane region" description="Helical" evidence="5">
    <location>
        <begin position="44"/>
        <end position="64"/>
    </location>
</feature>
<dbReference type="InterPro" id="IPR029063">
    <property type="entry name" value="SAM-dependent_MTases_sf"/>
</dbReference>